<feature type="region of interest" description="Disordered" evidence="1">
    <location>
        <begin position="359"/>
        <end position="468"/>
    </location>
</feature>
<gene>
    <name evidence="2" type="ORF">BJ508DRAFT_315660</name>
</gene>
<keyword evidence="3" id="KW-1185">Reference proteome</keyword>
<evidence type="ECO:0000256" key="1">
    <source>
        <dbReference type="SAM" id="MobiDB-lite"/>
    </source>
</evidence>
<sequence length="523" mass="59046">MFQRNLKQFLLLTVPSLLLDDPSFHPDLTFVTAPRLGSSSNRQALKPPPRFGFPTTITPPTVLPTASIMPPVTSLTDLPASLQEQLLAFVSNPNAAVTSTNTYTNLGSWAREALKPEVLGVLWPDHPGDLSQNYITYNSMLIFRDYDTFAPKIDRIIEICKSSAEAAKMIEIYLRGIAHDYWLYQVSAADKLLAKAGDDNCAKWKALLQSRFGVDATEAETKLATTVFCLKEIDAGQSLLQFFSNRYHLFRQTGVIDDHKAIKLVWNWILPPIRQSVGAPTETETQAAFIERLKQCEDTWKLSRRKPVRPTYPSYGSPASTNPFRSGLRQPYELPLVPAVRDFSGGYQRAYRPPMGPYGRGGFQPRGGYGGQSGSGFISRTPYAQSFPSNNSFQQPYYRPNTNQYSQTRSPFTNNRAITAHPTNTTTTTSITNKPTTTTKGTPANTTNTSSAPRPSYPPERPPPLNPRHGYFTESEIVYFRRPTLQNLTMPSIHSQRTWLRNSFRRNQRLWDHQSEDPYYTYY</sequence>
<evidence type="ECO:0000313" key="3">
    <source>
        <dbReference type="Proteomes" id="UP000275078"/>
    </source>
</evidence>
<proteinExistence type="predicted"/>
<organism evidence="2 3">
    <name type="scientific">Ascobolus immersus RN42</name>
    <dbReference type="NCBI Taxonomy" id="1160509"/>
    <lineage>
        <taxon>Eukaryota</taxon>
        <taxon>Fungi</taxon>
        <taxon>Dikarya</taxon>
        <taxon>Ascomycota</taxon>
        <taxon>Pezizomycotina</taxon>
        <taxon>Pezizomycetes</taxon>
        <taxon>Pezizales</taxon>
        <taxon>Ascobolaceae</taxon>
        <taxon>Ascobolus</taxon>
    </lineage>
</organism>
<name>A0A3N4HH38_ASCIM</name>
<dbReference type="Proteomes" id="UP000275078">
    <property type="component" value="Unassembled WGS sequence"/>
</dbReference>
<reference evidence="2 3" key="1">
    <citation type="journal article" date="2018" name="Nat. Ecol. Evol.">
        <title>Pezizomycetes genomes reveal the molecular basis of ectomycorrhizal truffle lifestyle.</title>
        <authorList>
            <person name="Murat C."/>
            <person name="Payen T."/>
            <person name="Noel B."/>
            <person name="Kuo A."/>
            <person name="Morin E."/>
            <person name="Chen J."/>
            <person name="Kohler A."/>
            <person name="Krizsan K."/>
            <person name="Balestrini R."/>
            <person name="Da Silva C."/>
            <person name="Montanini B."/>
            <person name="Hainaut M."/>
            <person name="Levati E."/>
            <person name="Barry K.W."/>
            <person name="Belfiori B."/>
            <person name="Cichocki N."/>
            <person name="Clum A."/>
            <person name="Dockter R.B."/>
            <person name="Fauchery L."/>
            <person name="Guy J."/>
            <person name="Iotti M."/>
            <person name="Le Tacon F."/>
            <person name="Lindquist E.A."/>
            <person name="Lipzen A."/>
            <person name="Malagnac F."/>
            <person name="Mello A."/>
            <person name="Molinier V."/>
            <person name="Miyauchi S."/>
            <person name="Poulain J."/>
            <person name="Riccioni C."/>
            <person name="Rubini A."/>
            <person name="Sitrit Y."/>
            <person name="Splivallo R."/>
            <person name="Traeger S."/>
            <person name="Wang M."/>
            <person name="Zifcakova L."/>
            <person name="Wipf D."/>
            <person name="Zambonelli A."/>
            <person name="Paolocci F."/>
            <person name="Nowrousian M."/>
            <person name="Ottonello S."/>
            <person name="Baldrian P."/>
            <person name="Spatafora J.W."/>
            <person name="Henrissat B."/>
            <person name="Nagy L.G."/>
            <person name="Aury J.M."/>
            <person name="Wincker P."/>
            <person name="Grigoriev I.V."/>
            <person name="Bonfante P."/>
            <person name="Martin F.M."/>
        </authorList>
    </citation>
    <scope>NUCLEOTIDE SEQUENCE [LARGE SCALE GENOMIC DNA]</scope>
    <source>
        <strain evidence="2 3">RN42</strain>
    </source>
</reference>
<protein>
    <submittedName>
        <fullName evidence="2">Uncharacterized protein</fullName>
    </submittedName>
</protein>
<feature type="compositionally biased region" description="Pro residues" evidence="1">
    <location>
        <begin position="455"/>
        <end position="466"/>
    </location>
</feature>
<dbReference type="EMBL" id="ML119935">
    <property type="protein sequence ID" value="RPA71390.1"/>
    <property type="molecule type" value="Genomic_DNA"/>
</dbReference>
<feature type="compositionally biased region" description="Low complexity" evidence="1">
    <location>
        <begin position="418"/>
        <end position="454"/>
    </location>
</feature>
<evidence type="ECO:0000313" key="2">
    <source>
        <dbReference type="EMBL" id="RPA71390.1"/>
    </source>
</evidence>
<accession>A0A3N4HH38</accession>
<feature type="compositionally biased region" description="Polar residues" evidence="1">
    <location>
        <begin position="382"/>
        <end position="417"/>
    </location>
</feature>
<feature type="compositionally biased region" description="Gly residues" evidence="1">
    <location>
        <begin position="359"/>
        <end position="374"/>
    </location>
</feature>
<dbReference type="AlphaFoldDB" id="A0A3N4HH38"/>